<name>A0A8J3FB07_9BACI</name>
<evidence type="ECO:0000313" key="2">
    <source>
        <dbReference type="EMBL" id="GGJ94513.1"/>
    </source>
</evidence>
<dbReference type="SUPFAM" id="SSF140566">
    <property type="entry name" value="FlgN-like"/>
    <property type="match status" value="1"/>
</dbReference>
<dbReference type="InterPro" id="IPR007809">
    <property type="entry name" value="FlgN-like"/>
</dbReference>
<evidence type="ECO:0008006" key="4">
    <source>
        <dbReference type="Google" id="ProtNLM"/>
    </source>
</evidence>
<dbReference type="InterPro" id="IPR036679">
    <property type="entry name" value="FlgN-like_sf"/>
</dbReference>
<dbReference type="Pfam" id="PF05130">
    <property type="entry name" value="FlgN"/>
    <property type="match status" value="1"/>
</dbReference>
<reference evidence="2" key="1">
    <citation type="journal article" date="2014" name="Int. J. Syst. Evol. Microbiol.">
        <title>Complete genome sequence of Corynebacterium casei LMG S-19264T (=DSM 44701T), isolated from a smear-ripened cheese.</title>
        <authorList>
            <consortium name="US DOE Joint Genome Institute (JGI-PGF)"/>
            <person name="Walter F."/>
            <person name="Albersmeier A."/>
            <person name="Kalinowski J."/>
            <person name="Ruckert C."/>
        </authorList>
    </citation>
    <scope>NUCLEOTIDE SEQUENCE</scope>
    <source>
        <strain evidence="2">JCM 14719</strain>
    </source>
</reference>
<evidence type="ECO:0000313" key="3">
    <source>
        <dbReference type="Proteomes" id="UP000637720"/>
    </source>
</evidence>
<reference evidence="2" key="2">
    <citation type="submission" date="2020-09" db="EMBL/GenBank/DDBJ databases">
        <authorList>
            <person name="Sun Q."/>
            <person name="Ohkuma M."/>
        </authorList>
    </citation>
    <scope>NUCLEOTIDE SEQUENCE</scope>
    <source>
        <strain evidence="2">JCM 14719</strain>
    </source>
</reference>
<dbReference type="EMBL" id="BMOF01000006">
    <property type="protein sequence ID" value="GGJ94513.1"/>
    <property type="molecule type" value="Genomic_DNA"/>
</dbReference>
<protein>
    <recommendedName>
        <fullName evidence="4">Flagellar protein FlgN</fullName>
    </recommendedName>
</protein>
<evidence type="ECO:0000256" key="1">
    <source>
        <dbReference type="ARBA" id="ARBA00022795"/>
    </source>
</evidence>
<dbReference type="AlphaFoldDB" id="A0A8J3FB07"/>
<sequence>MESQLIDLLRRYLDVHRDLLRCAEEKRAALLRGDLARLQDVVQRERACVQRLAELEAERAALVAKACRRWGLAAESVTLSELVRHIPKPEARAEAEALGRELGALLSRLKRENGHNQELLADALAHVEASLALLADARRGGDVTYAPAGRSGATPVSSVFDQKV</sequence>
<dbReference type="Gene3D" id="1.20.58.300">
    <property type="entry name" value="FlgN-like"/>
    <property type="match status" value="1"/>
</dbReference>
<organism evidence="2 3">
    <name type="scientific">Calditerricola satsumensis</name>
    <dbReference type="NCBI Taxonomy" id="373054"/>
    <lineage>
        <taxon>Bacteria</taxon>
        <taxon>Bacillati</taxon>
        <taxon>Bacillota</taxon>
        <taxon>Bacilli</taxon>
        <taxon>Bacillales</taxon>
        <taxon>Bacillaceae</taxon>
        <taxon>Calditerricola</taxon>
    </lineage>
</organism>
<accession>A0A8J3FB07</accession>
<comment type="caution">
    <text evidence="2">The sequence shown here is derived from an EMBL/GenBank/DDBJ whole genome shotgun (WGS) entry which is preliminary data.</text>
</comment>
<dbReference type="Proteomes" id="UP000637720">
    <property type="component" value="Unassembled WGS sequence"/>
</dbReference>
<gene>
    <name evidence="2" type="ORF">GCM10007043_05340</name>
</gene>
<keyword evidence="3" id="KW-1185">Reference proteome</keyword>
<dbReference type="RefSeq" id="WP_188816714.1">
    <property type="nucleotide sequence ID" value="NZ_BMOF01000006.1"/>
</dbReference>
<dbReference type="GO" id="GO:0044780">
    <property type="term" value="P:bacterial-type flagellum assembly"/>
    <property type="evidence" value="ECO:0007669"/>
    <property type="project" value="InterPro"/>
</dbReference>
<keyword evidence="1" id="KW-1005">Bacterial flagellum biogenesis</keyword>
<proteinExistence type="predicted"/>